<dbReference type="EMBL" id="BGZK01001990">
    <property type="protein sequence ID" value="GBP89301.1"/>
    <property type="molecule type" value="Genomic_DNA"/>
</dbReference>
<evidence type="ECO:0000313" key="1">
    <source>
        <dbReference type="EMBL" id="GBP89301.1"/>
    </source>
</evidence>
<accession>A0A4C1ZK93</accession>
<comment type="caution">
    <text evidence="1">The sequence shown here is derived from an EMBL/GenBank/DDBJ whole genome shotgun (WGS) entry which is preliminary data.</text>
</comment>
<protein>
    <submittedName>
        <fullName evidence="1">Uncharacterized protein</fullName>
    </submittedName>
</protein>
<evidence type="ECO:0000313" key="2">
    <source>
        <dbReference type="Proteomes" id="UP000299102"/>
    </source>
</evidence>
<reference evidence="1 2" key="1">
    <citation type="journal article" date="2019" name="Commun. Biol.">
        <title>The bagworm genome reveals a unique fibroin gene that provides high tensile strength.</title>
        <authorList>
            <person name="Kono N."/>
            <person name="Nakamura H."/>
            <person name="Ohtoshi R."/>
            <person name="Tomita M."/>
            <person name="Numata K."/>
            <person name="Arakawa K."/>
        </authorList>
    </citation>
    <scope>NUCLEOTIDE SEQUENCE [LARGE SCALE GENOMIC DNA]</scope>
</reference>
<sequence>MRVPHPPPPARAPAGGCCFKPDGPWRWPIQQPLRYLTRRSRIPSKPRIQSRNPYSALCVPTQRQMDFGPGRTWILKIDTRPATSRSHLYVYIAIRTCDDRTSAWAQTDTRRSDGLARY</sequence>
<proteinExistence type="predicted"/>
<keyword evidence="2" id="KW-1185">Reference proteome</keyword>
<organism evidence="1 2">
    <name type="scientific">Eumeta variegata</name>
    <name type="common">Bagworm moth</name>
    <name type="synonym">Eumeta japonica</name>
    <dbReference type="NCBI Taxonomy" id="151549"/>
    <lineage>
        <taxon>Eukaryota</taxon>
        <taxon>Metazoa</taxon>
        <taxon>Ecdysozoa</taxon>
        <taxon>Arthropoda</taxon>
        <taxon>Hexapoda</taxon>
        <taxon>Insecta</taxon>
        <taxon>Pterygota</taxon>
        <taxon>Neoptera</taxon>
        <taxon>Endopterygota</taxon>
        <taxon>Lepidoptera</taxon>
        <taxon>Glossata</taxon>
        <taxon>Ditrysia</taxon>
        <taxon>Tineoidea</taxon>
        <taxon>Psychidae</taxon>
        <taxon>Oiketicinae</taxon>
        <taxon>Eumeta</taxon>
    </lineage>
</organism>
<dbReference type="Proteomes" id="UP000299102">
    <property type="component" value="Unassembled WGS sequence"/>
</dbReference>
<gene>
    <name evidence="1" type="ORF">EVAR_65284_1</name>
</gene>
<dbReference type="AlphaFoldDB" id="A0A4C1ZK93"/>
<name>A0A4C1ZK93_EUMVA</name>